<evidence type="ECO:0000313" key="2">
    <source>
        <dbReference type="Proteomes" id="UP000324629"/>
    </source>
</evidence>
<reference evidence="1 2" key="1">
    <citation type="journal article" date="2019" name="Gigascience">
        <title>Whole-genome sequence of the oriental lung fluke Paragonimus westermani.</title>
        <authorList>
            <person name="Oey H."/>
            <person name="Zakrzewski M."/>
            <person name="Narain K."/>
            <person name="Devi K.R."/>
            <person name="Agatsuma T."/>
            <person name="Nawaratna S."/>
            <person name="Gobert G.N."/>
            <person name="Jones M.K."/>
            <person name="Ragan M.A."/>
            <person name="McManus D.P."/>
            <person name="Krause L."/>
        </authorList>
    </citation>
    <scope>NUCLEOTIDE SEQUENCE [LARGE SCALE GENOMIC DNA]</scope>
    <source>
        <strain evidence="1 2">IND2009</strain>
    </source>
</reference>
<keyword evidence="2" id="KW-1185">Reference proteome</keyword>
<protein>
    <recommendedName>
        <fullName evidence="3">Parkin coregulated protein</fullName>
    </recommendedName>
</protein>
<sequence>MQRRYPFLGTEDPQPIKAKRPFTIKSEQEIWDLGNPTGKPKINPLTQSQFQMGVRSSKYPFMPDHSAPTMVPRLAWMNEIQTLDYAILLPDLFEGLTDKNTLYATVAMTALTDIFKHGPVEKLVDALPTMTVALKKGLAMNNLEINRRIIEALRRMCVMQPGVGPDLAFYLREILVPLNYYFERTKDNRDQIVYKDSTNADIYDAIDQLVKLFLHIAGPELETAERNIKKAIPTYQINSYF</sequence>
<evidence type="ECO:0000313" key="1">
    <source>
        <dbReference type="EMBL" id="KAA3681208.1"/>
    </source>
</evidence>
<dbReference type="PANTHER" id="PTHR21207">
    <property type="entry name" value="PARKIN COREGULATED GENE PROTEIN PARK2 COREGULATED"/>
    <property type="match status" value="1"/>
</dbReference>
<accession>A0A5J4P1M3</accession>
<dbReference type="EMBL" id="QNGE01000254">
    <property type="protein sequence ID" value="KAA3681208.1"/>
    <property type="molecule type" value="Genomic_DNA"/>
</dbReference>
<dbReference type="InterPro" id="IPR016024">
    <property type="entry name" value="ARM-type_fold"/>
</dbReference>
<dbReference type="GO" id="GO:0051879">
    <property type="term" value="F:Hsp90 protein binding"/>
    <property type="evidence" value="ECO:0007669"/>
    <property type="project" value="TreeGrafter"/>
</dbReference>
<organism evidence="1 2">
    <name type="scientific">Paragonimus westermani</name>
    <dbReference type="NCBI Taxonomy" id="34504"/>
    <lineage>
        <taxon>Eukaryota</taxon>
        <taxon>Metazoa</taxon>
        <taxon>Spiralia</taxon>
        <taxon>Lophotrochozoa</taxon>
        <taxon>Platyhelminthes</taxon>
        <taxon>Trematoda</taxon>
        <taxon>Digenea</taxon>
        <taxon>Plagiorchiida</taxon>
        <taxon>Troglotremata</taxon>
        <taxon>Troglotrematidae</taxon>
        <taxon>Paragonimus</taxon>
    </lineage>
</organism>
<gene>
    <name evidence="1" type="ORF">DEA37_0005452</name>
</gene>
<dbReference type="PANTHER" id="PTHR21207:SF2">
    <property type="entry name" value="PARKIN COREGULATED GENE PROTEIN"/>
    <property type="match status" value="1"/>
</dbReference>
<dbReference type="InterPro" id="IPR019399">
    <property type="entry name" value="Parkin_co-regulated_protein"/>
</dbReference>
<dbReference type="AlphaFoldDB" id="A0A5J4P1M3"/>
<dbReference type="SUPFAM" id="SSF48371">
    <property type="entry name" value="ARM repeat"/>
    <property type="match status" value="1"/>
</dbReference>
<name>A0A5J4P1M3_9TREM</name>
<dbReference type="Proteomes" id="UP000324629">
    <property type="component" value="Unassembled WGS sequence"/>
</dbReference>
<comment type="caution">
    <text evidence="1">The sequence shown here is derived from an EMBL/GenBank/DDBJ whole genome shotgun (WGS) entry which is preliminary data.</text>
</comment>
<evidence type="ECO:0008006" key="3">
    <source>
        <dbReference type="Google" id="ProtNLM"/>
    </source>
</evidence>
<proteinExistence type="predicted"/>
<dbReference type="Pfam" id="PF10274">
    <property type="entry name" value="ParcG"/>
    <property type="match status" value="1"/>
</dbReference>
<dbReference type="GO" id="GO:0030544">
    <property type="term" value="F:Hsp70 protein binding"/>
    <property type="evidence" value="ECO:0007669"/>
    <property type="project" value="TreeGrafter"/>
</dbReference>